<proteinExistence type="predicted"/>
<dbReference type="Gene3D" id="1.10.260.40">
    <property type="entry name" value="lambda repressor-like DNA-binding domains"/>
    <property type="match status" value="1"/>
</dbReference>
<dbReference type="PANTHER" id="PTHR34475">
    <property type="match status" value="1"/>
</dbReference>
<dbReference type="SUPFAM" id="SSF47413">
    <property type="entry name" value="lambda repressor-like DNA-binding domains"/>
    <property type="match status" value="1"/>
</dbReference>
<reference evidence="1 2" key="1">
    <citation type="journal article" date="2017" name="ISME J.">
        <title>Potential for microbial H2 and metal transformations associated with novel bacteria and archaea in deep terrestrial subsurface sediments.</title>
        <authorList>
            <person name="Hernsdorf A.W."/>
            <person name="Amano Y."/>
            <person name="Miyakawa K."/>
            <person name="Ise K."/>
            <person name="Suzuki Y."/>
            <person name="Anantharaman K."/>
            <person name="Probst A."/>
            <person name="Burstein D."/>
            <person name="Thomas B.C."/>
            <person name="Banfield J.F."/>
        </authorList>
    </citation>
    <scope>NUCLEOTIDE SEQUENCE [LARGE SCALE GENOMIC DNA]</scope>
    <source>
        <strain evidence="1">HGW-Falkowbacteria-2</strain>
    </source>
</reference>
<dbReference type="InterPro" id="IPR010982">
    <property type="entry name" value="Lambda_DNA-bd_dom_sf"/>
</dbReference>
<sequence>MSRFTFKSLATEERAGEKLRRAREDKKATLEDAAQILRIRVEYLAALENEEYDRLPSGLYGRQFLKEYSQLLKLDYRKLVRPTPYSEE</sequence>
<feature type="non-terminal residue" evidence="1">
    <location>
        <position position="88"/>
    </location>
</feature>
<dbReference type="AlphaFoldDB" id="A0A2N2DXN0"/>
<dbReference type="Pfam" id="PF13413">
    <property type="entry name" value="HTH_25"/>
    <property type="match status" value="1"/>
</dbReference>
<name>A0A2N2DXN0_9BACT</name>
<accession>A0A2N2DXN0</accession>
<protein>
    <recommendedName>
        <fullName evidence="3">HTH cro/C1-type domain-containing protein</fullName>
    </recommendedName>
</protein>
<dbReference type="Proteomes" id="UP000233325">
    <property type="component" value="Unassembled WGS sequence"/>
</dbReference>
<dbReference type="InterPro" id="IPR050400">
    <property type="entry name" value="Bact_Cytoskel_RodZ"/>
</dbReference>
<dbReference type="GO" id="GO:0003677">
    <property type="term" value="F:DNA binding"/>
    <property type="evidence" value="ECO:0007669"/>
    <property type="project" value="InterPro"/>
</dbReference>
<dbReference type="PANTHER" id="PTHR34475:SF1">
    <property type="entry name" value="CYTOSKELETON PROTEIN RODZ"/>
    <property type="match status" value="1"/>
</dbReference>
<evidence type="ECO:0000313" key="1">
    <source>
        <dbReference type="EMBL" id="PKM87233.1"/>
    </source>
</evidence>
<organism evidence="1 2">
    <name type="scientific">Candidatus Falkowbacteria bacterium HGW-Falkowbacteria-2</name>
    <dbReference type="NCBI Taxonomy" id="2013769"/>
    <lineage>
        <taxon>Bacteria</taxon>
        <taxon>Candidatus Falkowiibacteriota</taxon>
    </lineage>
</organism>
<comment type="caution">
    <text evidence="1">The sequence shown here is derived from an EMBL/GenBank/DDBJ whole genome shotgun (WGS) entry which is preliminary data.</text>
</comment>
<gene>
    <name evidence="1" type="ORF">CVU83_03220</name>
</gene>
<dbReference type="EMBL" id="PHAH01000051">
    <property type="protein sequence ID" value="PKM87233.1"/>
    <property type="molecule type" value="Genomic_DNA"/>
</dbReference>
<evidence type="ECO:0008006" key="3">
    <source>
        <dbReference type="Google" id="ProtNLM"/>
    </source>
</evidence>
<evidence type="ECO:0000313" key="2">
    <source>
        <dbReference type="Proteomes" id="UP000233325"/>
    </source>
</evidence>